<feature type="compositionally biased region" description="Polar residues" evidence="1">
    <location>
        <begin position="219"/>
        <end position="233"/>
    </location>
</feature>
<dbReference type="Proteomes" id="UP000527355">
    <property type="component" value="Unassembled WGS sequence"/>
</dbReference>
<keyword evidence="3" id="KW-1185">Reference proteome</keyword>
<dbReference type="EMBL" id="JABWUV010000002">
    <property type="protein sequence ID" value="KAF6378632.1"/>
    <property type="molecule type" value="Genomic_DNA"/>
</dbReference>
<name>A0A7J7ZWF2_MYOMY</name>
<sequence>MLPAGEGSVCLLCVVAVEEAVWMGGHLSGVPSRHSATVHTEGHPCCPPRGPPLLSTLRATPAVHPEGHPCCPPRGSPLLSTPRATLTVHPEGHPYCPPRGSPLLSTPRATLTVHPEGHPCCPPRGPPLLSTPRAAPAVHPEGRPCCPPRGSPLLSTCLCRLSCYFRPTLLSVVTVPPPRTPPPPKTSTRSGLCSCDPDRDQREASWPRPVSPSARALGSSGNPSLDPTESTGSPCGCVGSVASRPHVAPCALGPATRSPLAPSVPGALGPGGQTGLRPSVQPPLLPPGGGDSHPRSGSSEAGASSPFPRVPQPGPRAPGAWICYRVSPGPPPHPTPPATRPPCTRPRHSLSCRLRARQPRGRRAGPCVCPGPGRSVQPQLLPSWARGPSASSISMLPR</sequence>
<feature type="compositionally biased region" description="Basic residues" evidence="1">
    <location>
        <begin position="345"/>
        <end position="363"/>
    </location>
</feature>
<protein>
    <submittedName>
        <fullName evidence="2">Uncharacterized protein</fullName>
    </submittedName>
</protein>
<feature type="region of interest" description="Disordered" evidence="1">
    <location>
        <begin position="256"/>
        <end position="398"/>
    </location>
</feature>
<organism evidence="2 3">
    <name type="scientific">Myotis myotis</name>
    <name type="common">Greater mouse-eared bat</name>
    <name type="synonym">Vespertilio myotis</name>
    <dbReference type="NCBI Taxonomy" id="51298"/>
    <lineage>
        <taxon>Eukaryota</taxon>
        <taxon>Metazoa</taxon>
        <taxon>Chordata</taxon>
        <taxon>Craniata</taxon>
        <taxon>Vertebrata</taxon>
        <taxon>Euteleostomi</taxon>
        <taxon>Mammalia</taxon>
        <taxon>Eutheria</taxon>
        <taxon>Laurasiatheria</taxon>
        <taxon>Chiroptera</taxon>
        <taxon>Yangochiroptera</taxon>
        <taxon>Vespertilionidae</taxon>
        <taxon>Myotis</taxon>
    </lineage>
</organism>
<evidence type="ECO:0000313" key="2">
    <source>
        <dbReference type="EMBL" id="KAF6378632.1"/>
    </source>
</evidence>
<reference evidence="2 3" key="1">
    <citation type="journal article" date="2020" name="Nature">
        <title>Six reference-quality genomes reveal evolution of bat adaptations.</title>
        <authorList>
            <person name="Jebb D."/>
            <person name="Huang Z."/>
            <person name="Pippel M."/>
            <person name="Hughes G.M."/>
            <person name="Lavrichenko K."/>
            <person name="Devanna P."/>
            <person name="Winkler S."/>
            <person name="Jermiin L.S."/>
            <person name="Skirmuntt E.C."/>
            <person name="Katzourakis A."/>
            <person name="Burkitt-Gray L."/>
            <person name="Ray D.A."/>
            <person name="Sullivan K.A.M."/>
            <person name="Roscito J.G."/>
            <person name="Kirilenko B.M."/>
            <person name="Davalos L.M."/>
            <person name="Corthals A.P."/>
            <person name="Power M.L."/>
            <person name="Jones G."/>
            <person name="Ransome R.D."/>
            <person name="Dechmann D.K.N."/>
            <person name="Locatelli A.G."/>
            <person name="Puechmaille S.J."/>
            <person name="Fedrigo O."/>
            <person name="Jarvis E.D."/>
            <person name="Hiller M."/>
            <person name="Vernes S.C."/>
            <person name="Myers E.W."/>
            <person name="Teeling E.C."/>
        </authorList>
    </citation>
    <scope>NUCLEOTIDE SEQUENCE [LARGE SCALE GENOMIC DNA]</scope>
    <source>
        <strain evidence="2">MMyoMyo1</strain>
        <tissue evidence="2">Flight muscle</tissue>
    </source>
</reference>
<feature type="compositionally biased region" description="Pro residues" evidence="1">
    <location>
        <begin position="175"/>
        <end position="185"/>
    </location>
</feature>
<feature type="compositionally biased region" description="Pro residues" evidence="1">
    <location>
        <begin position="328"/>
        <end position="344"/>
    </location>
</feature>
<dbReference type="AlphaFoldDB" id="A0A7J7ZWF2"/>
<feature type="region of interest" description="Disordered" evidence="1">
    <location>
        <begin position="174"/>
        <end position="233"/>
    </location>
</feature>
<feature type="compositionally biased region" description="Polar residues" evidence="1">
    <location>
        <begin position="389"/>
        <end position="398"/>
    </location>
</feature>
<comment type="caution">
    <text evidence="2">The sequence shown here is derived from an EMBL/GenBank/DDBJ whole genome shotgun (WGS) entry which is preliminary data.</text>
</comment>
<proteinExistence type="predicted"/>
<feature type="compositionally biased region" description="Basic and acidic residues" evidence="1">
    <location>
        <begin position="196"/>
        <end position="205"/>
    </location>
</feature>
<evidence type="ECO:0000256" key="1">
    <source>
        <dbReference type="SAM" id="MobiDB-lite"/>
    </source>
</evidence>
<evidence type="ECO:0000313" key="3">
    <source>
        <dbReference type="Proteomes" id="UP000527355"/>
    </source>
</evidence>
<gene>
    <name evidence="2" type="ORF">mMyoMyo1_009564</name>
</gene>
<accession>A0A7J7ZWF2</accession>